<gene>
    <name evidence="1" type="ORF">BO95DRAFT_292027</name>
</gene>
<sequence>MLRCRWELPHSLARRHLPLCDDELGRGYALDFLAFSIALCRVEMQGSLPLTSVAATSGIDMRKYTRPFILACVVLSAVELVKMQDSRYVTANYSRMGLNRAVSLQNFRRRLWMFERSCSFMCEWFPCQAIALQCDYRCIILLSRWISCKDAV</sequence>
<dbReference type="EMBL" id="KZ825401">
    <property type="protein sequence ID" value="RAH40781.1"/>
    <property type="molecule type" value="Genomic_DNA"/>
</dbReference>
<evidence type="ECO:0000313" key="1">
    <source>
        <dbReference type="EMBL" id="RAH40781.1"/>
    </source>
</evidence>
<proteinExistence type="predicted"/>
<accession>A0ACD1FUV7</accession>
<dbReference type="Proteomes" id="UP000249057">
    <property type="component" value="Unassembled WGS sequence"/>
</dbReference>
<organism evidence="1 2">
    <name type="scientific">Aspergillus brunneoviolaceus CBS 621.78</name>
    <dbReference type="NCBI Taxonomy" id="1450534"/>
    <lineage>
        <taxon>Eukaryota</taxon>
        <taxon>Fungi</taxon>
        <taxon>Dikarya</taxon>
        <taxon>Ascomycota</taxon>
        <taxon>Pezizomycotina</taxon>
        <taxon>Eurotiomycetes</taxon>
        <taxon>Eurotiomycetidae</taxon>
        <taxon>Eurotiales</taxon>
        <taxon>Aspergillaceae</taxon>
        <taxon>Aspergillus</taxon>
        <taxon>Aspergillus subgen. Circumdati</taxon>
    </lineage>
</organism>
<name>A0ACD1FUV7_9EURO</name>
<protein>
    <submittedName>
        <fullName evidence="1">Uncharacterized protein</fullName>
    </submittedName>
</protein>
<keyword evidence="2" id="KW-1185">Reference proteome</keyword>
<reference evidence="1" key="1">
    <citation type="submission" date="2018-02" db="EMBL/GenBank/DDBJ databases">
        <title>The genomes of Aspergillus section Nigri reveals drivers in fungal speciation.</title>
        <authorList>
            <consortium name="DOE Joint Genome Institute"/>
            <person name="Vesth T.C."/>
            <person name="Nybo J."/>
            <person name="Theobald S."/>
            <person name="Brandl J."/>
            <person name="Frisvad J.C."/>
            <person name="Nielsen K.F."/>
            <person name="Lyhne E.K."/>
            <person name="Kogle M.E."/>
            <person name="Kuo A."/>
            <person name="Riley R."/>
            <person name="Clum A."/>
            <person name="Nolan M."/>
            <person name="Lipzen A."/>
            <person name="Salamov A."/>
            <person name="Henrissat B."/>
            <person name="Wiebenga A."/>
            <person name="De vries R.P."/>
            <person name="Grigoriev I.V."/>
            <person name="Mortensen U.H."/>
            <person name="Andersen M.R."/>
            <person name="Baker S.E."/>
        </authorList>
    </citation>
    <scope>NUCLEOTIDE SEQUENCE</scope>
    <source>
        <strain evidence="1">CBS 621.78</strain>
    </source>
</reference>
<evidence type="ECO:0000313" key="2">
    <source>
        <dbReference type="Proteomes" id="UP000249057"/>
    </source>
</evidence>